<reference evidence="4 5" key="1">
    <citation type="submission" date="2020-08" db="EMBL/GenBank/DDBJ databases">
        <title>Genomic Encyclopedia of Type Strains, Phase IV (KMG-IV): sequencing the most valuable type-strain genomes for metagenomic binning, comparative biology and taxonomic classification.</title>
        <authorList>
            <person name="Goeker M."/>
        </authorList>
    </citation>
    <scope>NUCLEOTIDE SEQUENCE [LARGE SCALE GENOMIC DNA]</scope>
    <source>
        <strain evidence="4 5">DSM 25335</strain>
    </source>
</reference>
<dbReference type="EMBL" id="JACHFZ010000004">
    <property type="protein sequence ID" value="MBB5292761.1"/>
    <property type="molecule type" value="Genomic_DNA"/>
</dbReference>
<dbReference type="GO" id="GO:0003676">
    <property type="term" value="F:nucleic acid binding"/>
    <property type="evidence" value="ECO:0007669"/>
    <property type="project" value="InterPro"/>
</dbReference>
<comment type="caution">
    <text evidence="4">The sequence shown here is derived from an EMBL/GenBank/DDBJ whole genome shotgun (WGS) entry which is preliminary data.</text>
</comment>
<proteinExistence type="predicted"/>
<dbReference type="RefSeq" id="WP_183255411.1">
    <property type="nucleotide sequence ID" value="NZ_BAAAFF010000001.1"/>
</dbReference>
<organism evidence="4 5">
    <name type="scientific">Brevundimonas basaltis</name>
    <dbReference type="NCBI Taxonomy" id="472166"/>
    <lineage>
        <taxon>Bacteria</taxon>
        <taxon>Pseudomonadati</taxon>
        <taxon>Pseudomonadota</taxon>
        <taxon>Alphaproteobacteria</taxon>
        <taxon>Caulobacterales</taxon>
        <taxon>Caulobacteraceae</taxon>
        <taxon>Brevundimonas</taxon>
    </lineage>
</organism>
<evidence type="ECO:0000256" key="1">
    <source>
        <dbReference type="ARBA" id="ARBA00022723"/>
    </source>
</evidence>
<sequence>MSQWIEYLSEPKRLTLTWEPPLTVPGRTRWIVGEVRRTSDGVEFRYLKGAEFSMENNGRTESELRATGYLGYPAFDSRGSDKTIFDDHVLEAFLRRLPPPTRSDFGAYLEHFRIQTTDRVSPMALLGATEARLPGDGFSLIDPFDPEQAFCDAVIEVAGHRHYPDSRAALVPGGVLELTPEPDHPHDPNAVRISADGITVGYVNRVQAPSVSAWISTRQVEATLLRLNGSTTKPRAFVFLKVRPLAGLKAA</sequence>
<accession>A0A7W8HZJ0</accession>
<dbReference type="Pfam" id="PF08797">
    <property type="entry name" value="HIRAN"/>
    <property type="match status" value="1"/>
</dbReference>
<gene>
    <name evidence="4" type="ORF">HNQ67_002285</name>
</gene>
<keyword evidence="5" id="KW-1185">Reference proteome</keyword>
<evidence type="ECO:0000256" key="2">
    <source>
        <dbReference type="ARBA" id="ARBA00022801"/>
    </source>
</evidence>
<dbReference type="Proteomes" id="UP000566663">
    <property type="component" value="Unassembled WGS sequence"/>
</dbReference>
<dbReference type="GO" id="GO:0008270">
    <property type="term" value="F:zinc ion binding"/>
    <property type="evidence" value="ECO:0007669"/>
    <property type="project" value="InterPro"/>
</dbReference>
<dbReference type="GO" id="GO:0016818">
    <property type="term" value="F:hydrolase activity, acting on acid anhydrides, in phosphorus-containing anhydrides"/>
    <property type="evidence" value="ECO:0007669"/>
    <property type="project" value="InterPro"/>
</dbReference>
<evidence type="ECO:0000313" key="5">
    <source>
        <dbReference type="Proteomes" id="UP000566663"/>
    </source>
</evidence>
<protein>
    <recommendedName>
        <fullName evidence="3">HIRAN domain-containing protein</fullName>
    </recommendedName>
</protein>
<evidence type="ECO:0000313" key="4">
    <source>
        <dbReference type="EMBL" id="MBB5292761.1"/>
    </source>
</evidence>
<feature type="domain" description="HIRAN" evidence="3">
    <location>
        <begin position="155"/>
        <end position="222"/>
    </location>
</feature>
<evidence type="ECO:0000259" key="3">
    <source>
        <dbReference type="Pfam" id="PF08797"/>
    </source>
</evidence>
<dbReference type="Gene3D" id="3.30.70.2330">
    <property type="match status" value="1"/>
</dbReference>
<dbReference type="InterPro" id="IPR014905">
    <property type="entry name" value="HIRAN"/>
</dbReference>
<keyword evidence="1" id="KW-0479">Metal-binding</keyword>
<name>A0A7W8HZJ0_9CAUL</name>
<keyword evidence="2" id="KW-0378">Hydrolase</keyword>
<dbReference type="AlphaFoldDB" id="A0A7W8HZJ0"/>